<sequence length="161" mass="17485">MATGTPAPLKTPPLPWEISVQGRPTSHQSKNSTARAAWKGAVQNEAVKNWNNQGWLVITMPVRFTMVVCDAGVNGDLDNKIKNTLDGLWVGPQDPLAGQLPLYDDDAVEQIVVARLDVGQQYNLSNVPPLLYKTFTAAALNGSPAVYLRLDSPTRMGSFLI</sequence>
<dbReference type="InterPro" id="IPR036614">
    <property type="entry name" value="RusA-like_sf"/>
</dbReference>
<dbReference type="GO" id="GO:0006310">
    <property type="term" value="P:DNA recombination"/>
    <property type="evidence" value="ECO:0007669"/>
    <property type="project" value="InterPro"/>
</dbReference>
<dbReference type="RefSeq" id="WP_179752053.1">
    <property type="nucleotide sequence ID" value="NZ_BAAAGN010000020.1"/>
</dbReference>
<keyword evidence="2" id="KW-1185">Reference proteome</keyword>
<dbReference type="SUPFAM" id="SSF103084">
    <property type="entry name" value="Holliday junction resolvase RusA"/>
    <property type="match status" value="1"/>
</dbReference>
<organism evidence="1 2">
    <name type="scientific">Kineococcus aurantiacus</name>
    <dbReference type="NCBI Taxonomy" id="37633"/>
    <lineage>
        <taxon>Bacteria</taxon>
        <taxon>Bacillati</taxon>
        <taxon>Actinomycetota</taxon>
        <taxon>Actinomycetes</taxon>
        <taxon>Kineosporiales</taxon>
        <taxon>Kineosporiaceae</taxon>
        <taxon>Kineococcus</taxon>
    </lineage>
</organism>
<name>A0A7Y9J186_9ACTN</name>
<dbReference type="EMBL" id="JACCBB010000001">
    <property type="protein sequence ID" value="NYD22808.1"/>
    <property type="molecule type" value="Genomic_DNA"/>
</dbReference>
<gene>
    <name evidence="1" type="ORF">BJ968_002348</name>
</gene>
<proteinExistence type="predicted"/>
<evidence type="ECO:0000313" key="2">
    <source>
        <dbReference type="Proteomes" id="UP000521922"/>
    </source>
</evidence>
<dbReference type="AlphaFoldDB" id="A0A7Y9J186"/>
<reference evidence="1 2" key="1">
    <citation type="submission" date="2020-07" db="EMBL/GenBank/DDBJ databases">
        <title>Sequencing the genomes of 1000 actinobacteria strains.</title>
        <authorList>
            <person name="Klenk H.-P."/>
        </authorList>
    </citation>
    <scope>NUCLEOTIDE SEQUENCE [LARGE SCALE GENOMIC DNA]</scope>
    <source>
        <strain evidence="1 2">DSM 7487</strain>
    </source>
</reference>
<dbReference type="GO" id="GO:0006281">
    <property type="term" value="P:DNA repair"/>
    <property type="evidence" value="ECO:0007669"/>
    <property type="project" value="InterPro"/>
</dbReference>
<protein>
    <submittedName>
        <fullName evidence="1">Uncharacterized protein</fullName>
    </submittedName>
</protein>
<dbReference type="Proteomes" id="UP000521922">
    <property type="component" value="Unassembled WGS sequence"/>
</dbReference>
<dbReference type="GO" id="GO:0000287">
    <property type="term" value="F:magnesium ion binding"/>
    <property type="evidence" value="ECO:0007669"/>
    <property type="project" value="InterPro"/>
</dbReference>
<accession>A0A7Y9J186</accession>
<evidence type="ECO:0000313" key="1">
    <source>
        <dbReference type="EMBL" id="NYD22808.1"/>
    </source>
</evidence>
<comment type="caution">
    <text evidence="1">The sequence shown here is derived from an EMBL/GenBank/DDBJ whole genome shotgun (WGS) entry which is preliminary data.</text>
</comment>